<protein>
    <submittedName>
        <fullName evidence="1">Uncharacterized protein</fullName>
    </submittedName>
</protein>
<accession>A0A1I3WF67</accession>
<organism evidence="1 2">
    <name type="scientific">Desulfomicrobium apsheronum</name>
    <dbReference type="NCBI Taxonomy" id="52560"/>
    <lineage>
        <taxon>Bacteria</taxon>
        <taxon>Pseudomonadati</taxon>
        <taxon>Thermodesulfobacteriota</taxon>
        <taxon>Desulfovibrionia</taxon>
        <taxon>Desulfovibrionales</taxon>
        <taxon>Desulfomicrobiaceae</taxon>
        <taxon>Desulfomicrobium</taxon>
    </lineage>
</organism>
<dbReference type="AlphaFoldDB" id="A0A1I3WF67"/>
<proteinExistence type="predicted"/>
<keyword evidence="2" id="KW-1185">Reference proteome</keyword>
<name>A0A1I3WF67_9BACT</name>
<sequence>MIRKSQCIDNKIFLNLLPNTVGNNKNKIMYDTTTIHNTYLIDYGLIYILKNI</sequence>
<evidence type="ECO:0000313" key="1">
    <source>
        <dbReference type="EMBL" id="SFK06145.1"/>
    </source>
</evidence>
<reference evidence="2" key="1">
    <citation type="submission" date="2016-10" db="EMBL/GenBank/DDBJ databases">
        <authorList>
            <person name="Varghese N."/>
            <person name="Submissions S."/>
        </authorList>
    </citation>
    <scope>NUCLEOTIDE SEQUENCE [LARGE SCALE GENOMIC DNA]</scope>
    <source>
        <strain evidence="2">DSM 5918</strain>
    </source>
</reference>
<gene>
    <name evidence="1" type="ORF">SAMN04488082_11311</name>
</gene>
<dbReference type="Proteomes" id="UP000198635">
    <property type="component" value="Unassembled WGS sequence"/>
</dbReference>
<dbReference type="EMBL" id="FORX01000013">
    <property type="protein sequence ID" value="SFK06145.1"/>
    <property type="molecule type" value="Genomic_DNA"/>
</dbReference>
<dbReference type="STRING" id="52560.SAMN04488082_11311"/>
<evidence type="ECO:0000313" key="2">
    <source>
        <dbReference type="Proteomes" id="UP000198635"/>
    </source>
</evidence>